<gene>
    <name evidence="2" type="ORF">LRP50_24470</name>
</gene>
<dbReference type="Proteomes" id="UP001149400">
    <property type="component" value="Unassembled WGS sequence"/>
</dbReference>
<protein>
    <recommendedName>
        <fullName evidence="4">Tox-REase-7 domain-containing protein</fullName>
    </recommendedName>
</protein>
<keyword evidence="3" id="KW-1185">Reference proteome</keyword>
<keyword evidence="1" id="KW-1133">Transmembrane helix</keyword>
<dbReference type="InterPro" id="IPR049802">
    <property type="entry name" value="RhsC-like_FIX"/>
</dbReference>
<proteinExistence type="predicted"/>
<dbReference type="CDD" id="cd20733">
    <property type="entry name" value="PoNe_PAAR-like"/>
    <property type="match status" value="1"/>
</dbReference>
<sequence length="439" mass="48927">MWGNDLFAYLFDNLEEAYKSGEQYIAQKAQDAYDSTIGALEWIWEALQGDFNANQTTGQIAANAALGIIPIVDQVLDCRDLIANCRNIHKDKSDVNAWIALCFTLIGLIPSLGSIAKGVLKILFLFIRKMGGDVSKAIRPAMAPIISFLQNEKVRKIFDVPRIDIALKKIAEAIKSVGSQVNAATLKGYLDKIVSALTDTVAQIRYFAPASVKVWLDESVRLVRSVQKSADSMLEPAIAPVKKLLDDIEQALLKQADEYSPSYRTDVNARTVHELDPSVATINPRILTRTQKGLYGEIISDNHMLNSGHRNMLPESRQVRSLEDTPRGRGIDGIYEKPPNALPPPYIITETKYRTDSGKYIDSDGLAKDRSLSRLRDGTKQMSDDWIQPRLAAEVGRDTADDIMDEGYERWLMIVDESGEVVNITRLDANARSIEEVTR</sequence>
<dbReference type="RefSeq" id="WP_274167032.1">
    <property type="nucleotide sequence ID" value="NZ_JAJUBC010000049.1"/>
</dbReference>
<dbReference type="EMBL" id="JAJUBC010000049">
    <property type="protein sequence ID" value="MDD1796279.1"/>
    <property type="molecule type" value="Genomic_DNA"/>
</dbReference>
<evidence type="ECO:0000313" key="3">
    <source>
        <dbReference type="Proteomes" id="UP001149400"/>
    </source>
</evidence>
<dbReference type="CDD" id="cd20746">
    <property type="entry name" value="FIX_Ntox15_NUC_DUF4112_RhsA-like"/>
    <property type="match status" value="1"/>
</dbReference>
<comment type="caution">
    <text evidence="2">The sequence shown here is derived from an EMBL/GenBank/DDBJ whole genome shotgun (WGS) entry which is preliminary data.</text>
</comment>
<reference evidence="2" key="1">
    <citation type="submission" date="2021-12" db="EMBL/GenBank/DDBJ databases">
        <title>Enterovibrio ZSDZ35 sp. nov. and Enterovibrio ZSDZ42 sp. nov., isolated from coastal seawater in Qingdao.</title>
        <authorList>
            <person name="Zhang P."/>
        </authorList>
    </citation>
    <scope>NUCLEOTIDE SEQUENCE</scope>
    <source>
        <strain evidence="2">ZSDZ42</strain>
    </source>
</reference>
<name>A0ABT5R7N2_9GAMM</name>
<evidence type="ECO:0008006" key="4">
    <source>
        <dbReference type="Google" id="ProtNLM"/>
    </source>
</evidence>
<keyword evidence="1" id="KW-0472">Membrane</keyword>
<feature type="transmembrane region" description="Helical" evidence="1">
    <location>
        <begin position="97"/>
        <end position="120"/>
    </location>
</feature>
<accession>A0ABT5R7N2</accession>
<keyword evidence="1" id="KW-0812">Transmembrane</keyword>
<evidence type="ECO:0000256" key="1">
    <source>
        <dbReference type="SAM" id="Phobius"/>
    </source>
</evidence>
<organism evidence="2 3">
    <name type="scientific">Enterovibrio gelatinilyticus</name>
    <dbReference type="NCBI Taxonomy" id="2899819"/>
    <lineage>
        <taxon>Bacteria</taxon>
        <taxon>Pseudomonadati</taxon>
        <taxon>Pseudomonadota</taxon>
        <taxon>Gammaproteobacteria</taxon>
        <taxon>Vibrionales</taxon>
        <taxon>Vibrionaceae</taxon>
        <taxon>Enterovibrio</taxon>
    </lineage>
</organism>
<evidence type="ECO:0000313" key="2">
    <source>
        <dbReference type="EMBL" id="MDD1796279.1"/>
    </source>
</evidence>